<dbReference type="RefSeq" id="WP_009851086.1">
    <property type="nucleotide sequence ID" value="NZ_DS022295.1"/>
</dbReference>
<keyword evidence="8" id="KW-0411">Iron-sulfur</keyword>
<dbReference type="PROSITE" id="PS51257">
    <property type="entry name" value="PROKAR_LIPOPROTEIN"/>
    <property type="match status" value="1"/>
</dbReference>
<dbReference type="Gene3D" id="2.40.40.20">
    <property type="match status" value="1"/>
</dbReference>
<comment type="similarity">
    <text evidence="1">Belongs to the prokaryotic molybdopterin-containing oxidoreductase family.</text>
</comment>
<dbReference type="SMART" id="SM00926">
    <property type="entry name" value="Molybdop_Fe4S4"/>
    <property type="match status" value="1"/>
</dbReference>
<name>Q0F3K1_9PROT</name>
<dbReference type="GO" id="GO:0051539">
    <property type="term" value="F:4 iron, 4 sulfur cluster binding"/>
    <property type="evidence" value="ECO:0007669"/>
    <property type="project" value="UniProtKB-KW"/>
</dbReference>
<evidence type="ECO:0000256" key="7">
    <source>
        <dbReference type="ARBA" id="ARBA00023004"/>
    </source>
</evidence>
<evidence type="ECO:0000256" key="8">
    <source>
        <dbReference type="ARBA" id="ARBA00023014"/>
    </source>
</evidence>
<dbReference type="SUPFAM" id="SSF53706">
    <property type="entry name" value="Formate dehydrogenase/DMSO reductase, domains 1-3"/>
    <property type="match status" value="1"/>
</dbReference>
<protein>
    <submittedName>
        <fullName evidence="10">Molybdopterin oxidoreductase Fe4S4 region</fullName>
    </submittedName>
</protein>
<keyword evidence="11" id="KW-1185">Reference proteome</keyword>
<dbReference type="eggNOG" id="COG0243">
    <property type="taxonomic scope" value="Bacteria"/>
</dbReference>
<dbReference type="HOGENOM" id="CLU_000422_13_3_0"/>
<proteinExistence type="inferred from homology"/>
<dbReference type="FunCoup" id="Q0F3K1">
    <property type="interactions" value="254"/>
</dbReference>
<dbReference type="STRING" id="314344.AL013_04050"/>
<dbReference type="SUPFAM" id="SSF50692">
    <property type="entry name" value="ADC-like"/>
    <property type="match status" value="1"/>
</dbReference>
<dbReference type="Gene3D" id="2.20.25.90">
    <property type="entry name" value="ADC-like domains"/>
    <property type="match status" value="1"/>
</dbReference>
<dbReference type="InterPro" id="IPR006657">
    <property type="entry name" value="MoPterin_dinucl-bd_dom"/>
</dbReference>
<evidence type="ECO:0000256" key="1">
    <source>
        <dbReference type="ARBA" id="ARBA00010312"/>
    </source>
</evidence>
<dbReference type="OrthoDB" id="9815647at2"/>
<evidence type="ECO:0000259" key="9">
    <source>
        <dbReference type="PROSITE" id="PS51669"/>
    </source>
</evidence>
<dbReference type="InterPro" id="IPR009010">
    <property type="entry name" value="Asp_de-COase-like_dom_sf"/>
</dbReference>
<gene>
    <name evidence="10" type="ORF">SPV1_03948</name>
</gene>
<dbReference type="Pfam" id="PF04879">
    <property type="entry name" value="Molybdop_Fe4S4"/>
    <property type="match status" value="1"/>
</dbReference>
<evidence type="ECO:0000256" key="4">
    <source>
        <dbReference type="ARBA" id="ARBA00022723"/>
    </source>
</evidence>
<dbReference type="GO" id="GO:0046872">
    <property type="term" value="F:metal ion binding"/>
    <property type="evidence" value="ECO:0007669"/>
    <property type="project" value="UniProtKB-KW"/>
</dbReference>
<keyword evidence="4" id="KW-0479">Metal-binding</keyword>
<evidence type="ECO:0000256" key="3">
    <source>
        <dbReference type="ARBA" id="ARBA00022505"/>
    </source>
</evidence>
<comment type="caution">
    <text evidence="10">The sequence shown here is derived from an EMBL/GenBank/DDBJ whole genome shotgun (WGS) entry which is preliminary data.</text>
</comment>
<dbReference type="GO" id="GO:0043546">
    <property type="term" value="F:molybdopterin cofactor binding"/>
    <property type="evidence" value="ECO:0007669"/>
    <property type="project" value="InterPro"/>
</dbReference>
<dbReference type="PROSITE" id="PS51669">
    <property type="entry name" value="4FE4S_MOW_BIS_MGD"/>
    <property type="match status" value="1"/>
</dbReference>
<dbReference type="Proteomes" id="UP000005297">
    <property type="component" value="Unassembled WGS sequence"/>
</dbReference>
<organism evidence="10 11">
    <name type="scientific">Mariprofundus ferrooxydans PV-1</name>
    <dbReference type="NCBI Taxonomy" id="314345"/>
    <lineage>
        <taxon>Bacteria</taxon>
        <taxon>Pseudomonadati</taxon>
        <taxon>Pseudomonadota</taxon>
        <taxon>Candidatius Mariprofundia</taxon>
        <taxon>Mariprofundales</taxon>
        <taxon>Mariprofundaceae</taxon>
        <taxon>Mariprofundus</taxon>
    </lineage>
</organism>
<dbReference type="GO" id="GO:0016491">
    <property type="term" value="F:oxidoreductase activity"/>
    <property type="evidence" value="ECO:0007669"/>
    <property type="project" value="UniProtKB-KW"/>
</dbReference>
<evidence type="ECO:0000256" key="5">
    <source>
        <dbReference type="ARBA" id="ARBA00022729"/>
    </source>
</evidence>
<keyword evidence="7" id="KW-0408">Iron</keyword>
<dbReference type="Pfam" id="PF01568">
    <property type="entry name" value="Molydop_binding"/>
    <property type="match status" value="1"/>
</dbReference>
<evidence type="ECO:0000256" key="2">
    <source>
        <dbReference type="ARBA" id="ARBA00022485"/>
    </source>
</evidence>
<keyword evidence="6" id="KW-0560">Oxidoreductase</keyword>
<dbReference type="AlphaFoldDB" id="Q0F3K1"/>
<keyword evidence="3" id="KW-0500">Molybdenum</keyword>
<dbReference type="EMBL" id="AATS01000001">
    <property type="protein sequence ID" value="EAU55940.1"/>
    <property type="molecule type" value="Genomic_DNA"/>
</dbReference>
<keyword evidence="2" id="KW-0004">4Fe-4S</keyword>
<dbReference type="Pfam" id="PF00384">
    <property type="entry name" value="Molybdopterin"/>
    <property type="match status" value="1"/>
</dbReference>
<evidence type="ECO:0000256" key="6">
    <source>
        <dbReference type="ARBA" id="ARBA00023002"/>
    </source>
</evidence>
<dbReference type="Gene3D" id="3.30.2070.10">
    <property type="entry name" value="Formate dehydrogenase/DMSO reductase"/>
    <property type="match status" value="1"/>
</dbReference>
<dbReference type="InterPro" id="IPR050612">
    <property type="entry name" value="Prok_Mopterin_Oxidored"/>
</dbReference>
<dbReference type="Gene3D" id="3.40.228.10">
    <property type="entry name" value="Dimethylsulfoxide Reductase, domain 2"/>
    <property type="match status" value="1"/>
</dbReference>
<dbReference type="PANTHER" id="PTHR43742:SF9">
    <property type="entry name" value="TETRATHIONATE REDUCTASE SUBUNIT A"/>
    <property type="match status" value="1"/>
</dbReference>
<dbReference type="InParanoid" id="Q0F3K1"/>
<dbReference type="InterPro" id="IPR006656">
    <property type="entry name" value="Mopterin_OxRdtase"/>
</dbReference>
<dbReference type="InterPro" id="IPR006963">
    <property type="entry name" value="Mopterin_OxRdtase_4Fe-4S_dom"/>
</dbReference>
<accession>Q0F3K1</accession>
<keyword evidence="5" id="KW-0732">Signal</keyword>
<evidence type="ECO:0000313" key="10">
    <source>
        <dbReference type="EMBL" id="EAU55940.1"/>
    </source>
</evidence>
<evidence type="ECO:0000313" key="11">
    <source>
        <dbReference type="Proteomes" id="UP000005297"/>
    </source>
</evidence>
<sequence length="761" mass="82913">MSENKSSSNWTRRSFIKAMGLGGAAGSALVLSGCGDTDIINEVDIEVRKEKVEPNVDPQDYVRPGIEMYYASTCRQCPAGCGVHARIREGRVLKLEGNPVSDVNHGRLCPMGQAGLQSHYNPDRLTKPMLRKGGKLVEISWDEAEDVLRKNLGRKNAKLAWLSGATSGHHRALVDAYLAAAGAKNHFVFDTLPPAVGHAANQEMFGSYMPRLDFDKARLIVSFGADFLGTWMSPVQFSTQYAEFRNAPRGTLVQIEPKMTLTGANADRWIPARPGTEGHLALALASLLVQKSEYADRVPADVVASLKDVNVDEVAKLCDIPVERIHHLHHLMTDRSPSLVLSGASAEGVQHGFETARAILMLNVLLGNVGETILPRSEDPFPALAPRMGGWSEVKAMVDGLNKGSFDTVVVFGSNPLYQAPGFMQADKAFDKAKFRISFSMFPDETTMACDLVLPVHSYLEEWNTTMPAYAATDGYLGLQQPVMNPVFGSHATRSFGDLMLDVLKHMDPNFKQWDSYQAYVMGALWTMRPALVKQYKPSVPGQTEEEAFKQGILSDGFVQMKVAKAAKIEAKVSAVTLPAEKANANYPFRLIPSARLGLWDGRHANVPWLQELPDQLTEVVWDSWIEIHPKTAEKLGVITGDVVQVESSAGKAKVKVVVFPGIHPDAVAIPLGQGHTEYGRYAKGVGVNPFSILAALFDGKTGELATYATDVKVAKIESRGKLVTLANGDLVLESNTSTQAGRELVKTTTAENFDLTEKGA</sequence>
<dbReference type="PANTHER" id="PTHR43742">
    <property type="entry name" value="TRIMETHYLAMINE-N-OXIDE REDUCTASE"/>
    <property type="match status" value="1"/>
</dbReference>
<reference evidence="10 11" key="1">
    <citation type="submission" date="2006-09" db="EMBL/GenBank/DDBJ databases">
        <authorList>
            <person name="Emerson D."/>
            <person name="Ferriera S."/>
            <person name="Johnson J."/>
            <person name="Kravitz S."/>
            <person name="Halpern A."/>
            <person name="Remington K."/>
            <person name="Beeson K."/>
            <person name="Tran B."/>
            <person name="Rogers Y.-H."/>
            <person name="Friedman R."/>
            <person name="Venter J.C."/>
        </authorList>
    </citation>
    <scope>NUCLEOTIDE SEQUENCE [LARGE SCALE GENOMIC DNA]</scope>
    <source>
        <strain evidence="10 11">PV-1</strain>
    </source>
</reference>
<feature type="domain" description="4Fe-4S Mo/W bis-MGD-type" evidence="9">
    <location>
        <begin position="67"/>
        <end position="123"/>
    </location>
</feature>
<dbReference type="Gene3D" id="3.40.50.740">
    <property type="match status" value="1"/>
</dbReference>